<sequence length="34" mass="3715">MNRIDEGDLIFLFLGCVIVGSVLGALVYNLVFLT</sequence>
<keyword evidence="1" id="KW-0812">Transmembrane</keyword>
<name>A0A0F9VSM1_9ZZZZ</name>
<accession>A0A0F9VSM1</accession>
<dbReference type="AlphaFoldDB" id="A0A0F9VSM1"/>
<evidence type="ECO:0000256" key="1">
    <source>
        <dbReference type="SAM" id="Phobius"/>
    </source>
</evidence>
<keyword evidence="1" id="KW-0472">Membrane</keyword>
<comment type="caution">
    <text evidence="2">The sequence shown here is derived from an EMBL/GenBank/DDBJ whole genome shotgun (WGS) entry which is preliminary data.</text>
</comment>
<protein>
    <submittedName>
        <fullName evidence="2">Uncharacterized protein</fullName>
    </submittedName>
</protein>
<reference evidence="2" key="1">
    <citation type="journal article" date="2015" name="Nature">
        <title>Complex archaea that bridge the gap between prokaryotes and eukaryotes.</title>
        <authorList>
            <person name="Spang A."/>
            <person name="Saw J.H."/>
            <person name="Jorgensen S.L."/>
            <person name="Zaremba-Niedzwiedzka K."/>
            <person name="Martijn J."/>
            <person name="Lind A.E."/>
            <person name="van Eijk R."/>
            <person name="Schleper C."/>
            <person name="Guy L."/>
            <person name="Ettema T.J."/>
        </authorList>
    </citation>
    <scope>NUCLEOTIDE SEQUENCE</scope>
</reference>
<organism evidence="2">
    <name type="scientific">marine sediment metagenome</name>
    <dbReference type="NCBI Taxonomy" id="412755"/>
    <lineage>
        <taxon>unclassified sequences</taxon>
        <taxon>metagenomes</taxon>
        <taxon>ecological metagenomes</taxon>
    </lineage>
</organism>
<evidence type="ECO:0000313" key="2">
    <source>
        <dbReference type="EMBL" id="KKN68758.1"/>
    </source>
</evidence>
<keyword evidence="1" id="KW-1133">Transmembrane helix</keyword>
<feature type="transmembrane region" description="Helical" evidence="1">
    <location>
        <begin position="9"/>
        <end position="31"/>
    </location>
</feature>
<proteinExistence type="predicted"/>
<dbReference type="EMBL" id="LAZR01000440">
    <property type="protein sequence ID" value="KKN68758.1"/>
    <property type="molecule type" value="Genomic_DNA"/>
</dbReference>
<gene>
    <name evidence="2" type="ORF">LCGC14_0447780</name>
</gene>